<sequence>MVAEKRSLPTDLLESVILFQTDIKYRRSLMDIN</sequence>
<protein>
    <submittedName>
        <fullName evidence="2">Uncharacterized protein</fullName>
    </submittedName>
</protein>
<reference evidence="2" key="3">
    <citation type="submission" date="2024-02" db="UniProtKB">
        <authorList>
            <consortium name="WormBaseParasite"/>
        </authorList>
    </citation>
    <scope>IDENTIFICATION</scope>
    <source>
        <strain evidence="2">pt0022</strain>
    </source>
</reference>
<proteinExistence type="predicted"/>
<dbReference type="AlphaFoldDB" id="A0AAF5PV04"/>
<evidence type="ECO:0000313" key="2">
    <source>
        <dbReference type="WBParaSite" id="mrna-Wban_05782"/>
    </source>
</evidence>
<reference evidence="1" key="1">
    <citation type="submission" date="2015-03" db="EMBL/GenBank/DDBJ databases">
        <title>Wuchereria bancrofti Genome Sequencing Papua New Guinea Strain.</title>
        <authorList>
            <person name="Small S.T."/>
            <person name="Serre D."/>
            <person name="Zimmerman P.A."/>
        </authorList>
    </citation>
    <scope>NUCLEOTIDE SEQUENCE [LARGE SCALE GENOMIC DNA]</scope>
    <source>
        <strain evidence="1">pt0022</strain>
    </source>
</reference>
<evidence type="ECO:0000313" key="1">
    <source>
        <dbReference type="Proteomes" id="UP000093561"/>
    </source>
</evidence>
<accession>A0AAF5PV04</accession>
<reference evidence="1" key="2">
    <citation type="journal article" date="2016" name="Mol. Ecol.">
        <title>Population genomics of the filarial nematode parasite Wuchereria bancrofti from mosquitoes.</title>
        <authorList>
            <person name="Small S.T."/>
            <person name="Reimer L.J."/>
            <person name="Tisch D.J."/>
            <person name="King C.L."/>
            <person name="Christensen B.M."/>
            <person name="Siba P.M."/>
            <person name="Kazura J.W."/>
            <person name="Serre D."/>
            <person name="Zimmerman P.A."/>
        </authorList>
    </citation>
    <scope>NUCLEOTIDE SEQUENCE</scope>
    <source>
        <strain evidence="1">pt0022</strain>
    </source>
</reference>
<organism evidence="1 2">
    <name type="scientific">Wuchereria bancrofti</name>
    <dbReference type="NCBI Taxonomy" id="6293"/>
    <lineage>
        <taxon>Eukaryota</taxon>
        <taxon>Metazoa</taxon>
        <taxon>Ecdysozoa</taxon>
        <taxon>Nematoda</taxon>
        <taxon>Chromadorea</taxon>
        <taxon>Rhabditida</taxon>
        <taxon>Spirurina</taxon>
        <taxon>Spiruromorpha</taxon>
        <taxon>Filarioidea</taxon>
        <taxon>Onchocercidae</taxon>
        <taxon>Wuchereria</taxon>
    </lineage>
</organism>
<dbReference type="WBParaSite" id="mrna-Wban_05782">
    <property type="protein sequence ID" value="mrna-Wban_05782"/>
    <property type="gene ID" value="Wban_05782"/>
</dbReference>
<name>A0AAF5PV04_WUCBA</name>
<dbReference type="Proteomes" id="UP000093561">
    <property type="component" value="Unassembled WGS sequence"/>
</dbReference>